<reference evidence="10" key="1">
    <citation type="journal article" date="2014" name="Int. J. Syst. Evol. Microbiol.">
        <title>Complete genome sequence of Corynebacterium casei LMG S-19264T (=DSM 44701T), isolated from a smear-ripened cheese.</title>
        <authorList>
            <consortium name="US DOE Joint Genome Institute (JGI-PGF)"/>
            <person name="Walter F."/>
            <person name="Albersmeier A."/>
            <person name="Kalinowski J."/>
            <person name="Ruckert C."/>
        </authorList>
    </citation>
    <scope>NUCLEOTIDE SEQUENCE</scope>
    <source>
        <strain evidence="10">CGMCC 1.15880</strain>
    </source>
</reference>
<feature type="domain" description="Peptidase M48" evidence="8">
    <location>
        <begin position="173"/>
        <end position="345"/>
    </location>
</feature>
<reference evidence="10" key="2">
    <citation type="submission" date="2020-09" db="EMBL/GenBank/DDBJ databases">
        <authorList>
            <person name="Sun Q."/>
            <person name="Zhou Y."/>
        </authorList>
    </citation>
    <scope>NUCLEOTIDE SEQUENCE</scope>
    <source>
        <strain evidence="10">CGMCC 1.15880</strain>
    </source>
</reference>
<keyword evidence="1 6" id="KW-0645">Protease</keyword>
<dbReference type="GO" id="GO:0016020">
    <property type="term" value="C:membrane"/>
    <property type="evidence" value="ECO:0007669"/>
    <property type="project" value="TreeGrafter"/>
</dbReference>
<keyword evidence="7" id="KW-0812">Transmembrane</keyword>
<feature type="transmembrane region" description="Helical" evidence="7">
    <location>
        <begin position="252"/>
        <end position="275"/>
    </location>
</feature>
<name>A0A916VSL6_9RHOB</name>
<evidence type="ECO:0000256" key="6">
    <source>
        <dbReference type="RuleBase" id="RU003983"/>
    </source>
</evidence>
<evidence type="ECO:0000256" key="1">
    <source>
        <dbReference type="ARBA" id="ARBA00022670"/>
    </source>
</evidence>
<proteinExistence type="inferred from homology"/>
<dbReference type="GO" id="GO:0004222">
    <property type="term" value="F:metalloendopeptidase activity"/>
    <property type="evidence" value="ECO:0007669"/>
    <property type="project" value="InterPro"/>
</dbReference>
<evidence type="ECO:0000256" key="2">
    <source>
        <dbReference type="ARBA" id="ARBA00022723"/>
    </source>
</evidence>
<keyword evidence="7" id="KW-0472">Membrane</keyword>
<keyword evidence="11" id="KW-1185">Reference proteome</keyword>
<dbReference type="CDD" id="cd07332">
    <property type="entry name" value="M48C_Oma1_like"/>
    <property type="match status" value="1"/>
</dbReference>
<dbReference type="Pfam" id="PF01435">
    <property type="entry name" value="Peptidase_M48"/>
    <property type="match status" value="1"/>
</dbReference>
<dbReference type="Pfam" id="PF23368">
    <property type="entry name" value="DUF7092"/>
    <property type="match status" value="1"/>
</dbReference>
<dbReference type="PANTHER" id="PTHR22726:SF1">
    <property type="entry name" value="METALLOENDOPEPTIDASE OMA1, MITOCHONDRIAL"/>
    <property type="match status" value="1"/>
</dbReference>
<dbReference type="PANTHER" id="PTHR22726">
    <property type="entry name" value="METALLOENDOPEPTIDASE OMA1"/>
    <property type="match status" value="1"/>
</dbReference>
<comment type="cofactor">
    <cofactor evidence="6">
        <name>Zn(2+)</name>
        <dbReference type="ChEBI" id="CHEBI:29105"/>
    </cofactor>
    <text evidence="6">Binds 1 zinc ion per subunit.</text>
</comment>
<dbReference type="InterPro" id="IPR001915">
    <property type="entry name" value="Peptidase_M48"/>
</dbReference>
<evidence type="ECO:0000256" key="3">
    <source>
        <dbReference type="ARBA" id="ARBA00022801"/>
    </source>
</evidence>
<evidence type="ECO:0000313" key="10">
    <source>
        <dbReference type="EMBL" id="GGA30694.1"/>
    </source>
</evidence>
<dbReference type="Gene3D" id="3.30.2010.10">
    <property type="entry name" value="Metalloproteases ('zincins'), catalytic domain"/>
    <property type="match status" value="1"/>
</dbReference>
<dbReference type="GO" id="GO:0051603">
    <property type="term" value="P:proteolysis involved in protein catabolic process"/>
    <property type="evidence" value="ECO:0007669"/>
    <property type="project" value="TreeGrafter"/>
</dbReference>
<feature type="transmembrane region" description="Helical" evidence="7">
    <location>
        <begin position="107"/>
        <end position="130"/>
    </location>
</feature>
<accession>A0A916VSL6</accession>
<keyword evidence="7" id="KW-1133">Transmembrane helix</keyword>
<sequence length="371" mass="39623">METEEPAKGKYFDGASARQHRVLVHRDHRHGSEVLVICPDTGPEIIWPVADLREVTDQARDEGIVLRQGQDGIARLILPHGPAEDIIRAIAPNLAKVKVSRSKFRQLFLWTGGAAASVVIIMVVILPSLANQLATMIPPDKEAALGRTALAQISTFLGGDEAEMTCESPNGSQALRKMTARIVGAAEVPYDLKVKVFDHEMINAFAVPGGQVVLFRGLIDAAQTPEEVAGVLGHEVGHVVNRDPTRLMLRSAGSVGILGMVFGDFAGGALALVLAEQLISAKYSQQAETGADVFAHERLAAAGLPANSFAQFFITLQQEHGDTAGFMSHLASHPDLQGRADAARAADAVGDGPFTPVLTQTEWRALQNICD</sequence>
<keyword evidence="4 6" id="KW-0862">Zinc</keyword>
<evidence type="ECO:0000259" key="9">
    <source>
        <dbReference type="Pfam" id="PF23368"/>
    </source>
</evidence>
<dbReference type="RefSeq" id="WP_188678337.1">
    <property type="nucleotide sequence ID" value="NZ_BMKA01000007.1"/>
</dbReference>
<feature type="domain" description="DUF7092" evidence="9">
    <location>
        <begin position="7"/>
        <end position="59"/>
    </location>
</feature>
<comment type="caution">
    <text evidence="10">The sequence shown here is derived from an EMBL/GenBank/DDBJ whole genome shotgun (WGS) entry which is preliminary data.</text>
</comment>
<protein>
    <submittedName>
        <fullName evidence="10">Metalloendopeptidase</fullName>
    </submittedName>
</protein>
<comment type="similarity">
    <text evidence="6">Belongs to the peptidase M48 family.</text>
</comment>
<gene>
    <name evidence="10" type="ORF">GCM10011498_34860</name>
</gene>
<dbReference type="GO" id="GO:0046872">
    <property type="term" value="F:metal ion binding"/>
    <property type="evidence" value="ECO:0007669"/>
    <property type="project" value="UniProtKB-KW"/>
</dbReference>
<organism evidence="10 11">
    <name type="scientific">Neptunicoccus cionae</name>
    <dbReference type="NCBI Taxonomy" id="2035344"/>
    <lineage>
        <taxon>Bacteria</taxon>
        <taxon>Pseudomonadati</taxon>
        <taxon>Pseudomonadota</taxon>
        <taxon>Alphaproteobacteria</taxon>
        <taxon>Rhodobacterales</taxon>
        <taxon>Paracoccaceae</taxon>
        <taxon>Neptunicoccus</taxon>
    </lineage>
</organism>
<keyword evidence="2" id="KW-0479">Metal-binding</keyword>
<keyword evidence="3 6" id="KW-0378">Hydrolase</keyword>
<evidence type="ECO:0000256" key="7">
    <source>
        <dbReference type="SAM" id="Phobius"/>
    </source>
</evidence>
<evidence type="ECO:0000256" key="5">
    <source>
        <dbReference type="ARBA" id="ARBA00023049"/>
    </source>
</evidence>
<evidence type="ECO:0000313" key="11">
    <source>
        <dbReference type="Proteomes" id="UP000628017"/>
    </source>
</evidence>
<dbReference type="Proteomes" id="UP000628017">
    <property type="component" value="Unassembled WGS sequence"/>
</dbReference>
<keyword evidence="5 6" id="KW-0482">Metalloprotease</keyword>
<dbReference type="InterPro" id="IPR055518">
    <property type="entry name" value="DUF7092"/>
</dbReference>
<evidence type="ECO:0000259" key="8">
    <source>
        <dbReference type="Pfam" id="PF01435"/>
    </source>
</evidence>
<dbReference type="EMBL" id="BMKA01000007">
    <property type="protein sequence ID" value="GGA30694.1"/>
    <property type="molecule type" value="Genomic_DNA"/>
</dbReference>
<dbReference type="AlphaFoldDB" id="A0A916VSL6"/>
<evidence type="ECO:0000256" key="4">
    <source>
        <dbReference type="ARBA" id="ARBA00022833"/>
    </source>
</evidence>
<dbReference type="InterPro" id="IPR051156">
    <property type="entry name" value="Mito/Outer_Membr_Metalloprot"/>
</dbReference>